<dbReference type="SUPFAM" id="SSF161098">
    <property type="entry name" value="MetI-like"/>
    <property type="match status" value="1"/>
</dbReference>
<feature type="transmembrane region" description="Helical" evidence="7">
    <location>
        <begin position="87"/>
        <end position="107"/>
    </location>
</feature>
<name>A0A6B1G0Q3_9CHLR</name>
<accession>A0A6B1G0Q3</accession>
<evidence type="ECO:0000256" key="3">
    <source>
        <dbReference type="ARBA" id="ARBA00022475"/>
    </source>
</evidence>
<sequence>MGIQEAPAAKVKKRRSLLWSEARDGYLFILPWVFGFIIFTAGPMLASLYISFTRWEIVTPSVWVGGAQYVKLFNDDRFWLSLYNTSYYVFVGVPLHLFFALLAALAVNMNLRGIHLFRTAYYVPSLTPVVANSILWVWIFHPEWGLANAFLEWIGLEGLYWLQDPRLAKPALIVMSFWSIGGQMVILLAGLKGIPMELYEAAAIDGANWWSRFWRVTLPLLTPALFFNLIIAIIGAFQVFTQAYIMTEGGPNYSTLFYLLYLFRAAFENFRMGYASAMAWVLFIIVLTFTALQFMLSDRWVFYEGDVRR</sequence>
<gene>
    <name evidence="9" type="ORF">F4148_04355</name>
</gene>
<comment type="similarity">
    <text evidence="7">Belongs to the binding-protein-dependent transport system permease family.</text>
</comment>
<keyword evidence="5 7" id="KW-1133">Transmembrane helix</keyword>
<evidence type="ECO:0000256" key="5">
    <source>
        <dbReference type="ARBA" id="ARBA00022989"/>
    </source>
</evidence>
<feature type="transmembrane region" description="Helical" evidence="7">
    <location>
        <begin position="251"/>
        <end position="267"/>
    </location>
</feature>
<dbReference type="Gene3D" id="1.10.3720.10">
    <property type="entry name" value="MetI-like"/>
    <property type="match status" value="1"/>
</dbReference>
<dbReference type="PANTHER" id="PTHR30193:SF1">
    <property type="entry name" value="ABC TRANSPORTER PERMEASE PROTEIN YESP-RELATED"/>
    <property type="match status" value="1"/>
</dbReference>
<evidence type="ECO:0000256" key="7">
    <source>
        <dbReference type="RuleBase" id="RU363032"/>
    </source>
</evidence>
<evidence type="ECO:0000259" key="8">
    <source>
        <dbReference type="PROSITE" id="PS50928"/>
    </source>
</evidence>
<dbReference type="CDD" id="cd06261">
    <property type="entry name" value="TM_PBP2"/>
    <property type="match status" value="1"/>
</dbReference>
<dbReference type="EMBL" id="VYDA01000164">
    <property type="protein sequence ID" value="MYH61006.1"/>
    <property type="molecule type" value="Genomic_DNA"/>
</dbReference>
<comment type="subcellular location">
    <subcellularLocation>
        <location evidence="1 7">Cell membrane</location>
        <topology evidence="1 7">Multi-pass membrane protein</topology>
    </subcellularLocation>
</comment>
<comment type="caution">
    <text evidence="9">The sequence shown here is derived from an EMBL/GenBank/DDBJ whole genome shotgun (WGS) entry which is preliminary data.</text>
</comment>
<evidence type="ECO:0000313" key="9">
    <source>
        <dbReference type="EMBL" id="MYH61006.1"/>
    </source>
</evidence>
<feature type="transmembrane region" description="Helical" evidence="7">
    <location>
        <begin position="220"/>
        <end position="245"/>
    </location>
</feature>
<keyword evidence="3" id="KW-1003">Cell membrane</keyword>
<feature type="domain" description="ABC transmembrane type-1" evidence="8">
    <location>
        <begin position="82"/>
        <end position="293"/>
    </location>
</feature>
<dbReference type="GO" id="GO:0055085">
    <property type="term" value="P:transmembrane transport"/>
    <property type="evidence" value="ECO:0007669"/>
    <property type="project" value="InterPro"/>
</dbReference>
<dbReference type="Pfam" id="PF00528">
    <property type="entry name" value="BPD_transp_1"/>
    <property type="match status" value="1"/>
</dbReference>
<feature type="transmembrane region" description="Helical" evidence="7">
    <location>
        <begin position="171"/>
        <end position="191"/>
    </location>
</feature>
<dbReference type="PROSITE" id="PS50928">
    <property type="entry name" value="ABC_TM1"/>
    <property type="match status" value="1"/>
</dbReference>
<organism evidence="9">
    <name type="scientific">Caldilineaceae bacterium SB0675_bin_29</name>
    <dbReference type="NCBI Taxonomy" id="2605266"/>
    <lineage>
        <taxon>Bacteria</taxon>
        <taxon>Bacillati</taxon>
        <taxon>Chloroflexota</taxon>
        <taxon>Caldilineae</taxon>
        <taxon>Caldilineales</taxon>
        <taxon>Caldilineaceae</taxon>
    </lineage>
</organism>
<keyword evidence="2 7" id="KW-0813">Transport</keyword>
<evidence type="ECO:0000256" key="6">
    <source>
        <dbReference type="ARBA" id="ARBA00023136"/>
    </source>
</evidence>
<feature type="transmembrane region" description="Helical" evidence="7">
    <location>
        <begin position="25"/>
        <end position="50"/>
    </location>
</feature>
<keyword evidence="6 7" id="KW-0472">Membrane</keyword>
<evidence type="ECO:0000256" key="4">
    <source>
        <dbReference type="ARBA" id="ARBA00022692"/>
    </source>
</evidence>
<dbReference type="PANTHER" id="PTHR30193">
    <property type="entry name" value="ABC TRANSPORTER PERMEASE PROTEIN"/>
    <property type="match status" value="1"/>
</dbReference>
<evidence type="ECO:0000256" key="2">
    <source>
        <dbReference type="ARBA" id="ARBA00022448"/>
    </source>
</evidence>
<dbReference type="InterPro" id="IPR000515">
    <property type="entry name" value="MetI-like"/>
</dbReference>
<dbReference type="InterPro" id="IPR051393">
    <property type="entry name" value="ABC_transporter_permease"/>
</dbReference>
<feature type="transmembrane region" description="Helical" evidence="7">
    <location>
        <begin position="274"/>
        <end position="296"/>
    </location>
</feature>
<feature type="transmembrane region" description="Helical" evidence="7">
    <location>
        <begin position="119"/>
        <end position="139"/>
    </location>
</feature>
<reference evidence="9" key="1">
    <citation type="submission" date="2019-09" db="EMBL/GenBank/DDBJ databases">
        <title>Characterisation of the sponge microbiome using genome-centric metagenomics.</title>
        <authorList>
            <person name="Engelberts J.P."/>
            <person name="Robbins S.J."/>
            <person name="De Goeij J.M."/>
            <person name="Aranda M."/>
            <person name="Bell S.C."/>
            <person name="Webster N.S."/>
        </authorList>
    </citation>
    <scope>NUCLEOTIDE SEQUENCE</scope>
    <source>
        <strain evidence="9">SB0675_bin_29</strain>
    </source>
</reference>
<keyword evidence="4 7" id="KW-0812">Transmembrane</keyword>
<dbReference type="GO" id="GO:0005886">
    <property type="term" value="C:plasma membrane"/>
    <property type="evidence" value="ECO:0007669"/>
    <property type="project" value="UniProtKB-SubCell"/>
</dbReference>
<dbReference type="InterPro" id="IPR035906">
    <property type="entry name" value="MetI-like_sf"/>
</dbReference>
<protein>
    <submittedName>
        <fullName evidence="9">Sugar ABC transporter permease</fullName>
    </submittedName>
</protein>
<proteinExistence type="inferred from homology"/>
<evidence type="ECO:0000256" key="1">
    <source>
        <dbReference type="ARBA" id="ARBA00004651"/>
    </source>
</evidence>
<dbReference type="AlphaFoldDB" id="A0A6B1G0Q3"/>